<comment type="caution">
    <text evidence="2">The sequence shown here is derived from an EMBL/GenBank/DDBJ whole genome shotgun (WGS) entry which is preliminary data.</text>
</comment>
<accession>A0ABV4WEW8</accession>
<evidence type="ECO:0000313" key="3">
    <source>
        <dbReference type="Proteomes" id="UP001576780"/>
    </source>
</evidence>
<gene>
    <name evidence="2" type="ORF">ACE1CA_03780</name>
</gene>
<name>A0ABV4WEW8_9CYAN</name>
<evidence type="ECO:0000256" key="1">
    <source>
        <dbReference type="SAM" id="MobiDB-lite"/>
    </source>
</evidence>
<dbReference type="RefSeq" id="WP_413276089.1">
    <property type="nucleotide sequence ID" value="NZ_JBHFNT010000042.1"/>
</dbReference>
<keyword evidence="3" id="KW-1185">Reference proteome</keyword>
<proteinExistence type="predicted"/>
<evidence type="ECO:0000313" key="2">
    <source>
        <dbReference type="EMBL" id="MFB2833634.1"/>
    </source>
</evidence>
<dbReference type="EMBL" id="JBHFNT010000042">
    <property type="protein sequence ID" value="MFB2833634.1"/>
    <property type="molecule type" value="Genomic_DNA"/>
</dbReference>
<dbReference type="Proteomes" id="UP001576780">
    <property type="component" value="Unassembled WGS sequence"/>
</dbReference>
<reference evidence="2 3" key="1">
    <citation type="submission" date="2024-09" db="EMBL/GenBank/DDBJ databases">
        <title>Floridaenema gen nov. (Aerosakkonemataceae, Aerosakkonematales ord. nov., Cyanobacteria) from benthic tropical and subtropical fresh waters, with the description of four new species.</title>
        <authorList>
            <person name="Moretto J.A."/>
            <person name="Berthold D.E."/>
            <person name="Lefler F.W."/>
            <person name="Huang I.-S."/>
            <person name="Laughinghouse H. IV."/>
        </authorList>
    </citation>
    <scope>NUCLEOTIDE SEQUENCE [LARGE SCALE GENOMIC DNA]</scope>
    <source>
        <strain evidence="2 3">BLCC-F167</strain>
    </source>
</reference>
<sequence length="114" mass="13141">MAKQRLHWTLPKLSTPKQCERWSDLMPMITWELWLAREIVTDRPLPWQKRLTKLTPGRVAQAMPGVLAAIGTPANSPKLRGKSPGWEPGQQRLQRTRYPIVKKAFSRSSKKTKI</sequence>
<organism evidence="2 3">
    <name type="scientific">Floridaenema evergladense BLCC-F167</name>
    <dbReference type="NCBI Taxonomy" id="3153639"/>
    <lineage>
        <taxon>Bacteria</taxon>
        <taxon>Bacillati</taxon>
        <taxon>Cyanobacteriota</taxon>
        <taxon>Cyanophyceae</taxon>
        <taxon>Oscillatoriophycideae</taxon>
        <taxon>Aerosakkonematales</taxon>
        <taxon>Aerosakkonemataceae</taxon>
        <taxon>Floridanema</taxon>
        <taxon>Floridanema evergladense</taxon>
    </lineage>
</organism>
<feature type="region of interest" description="Disordered" evidence="1">
    <location>
        <begin position="70"/>
        <end position="92"/>
    </location>
</feature>
<protein>
    <submittedName>
        <fullName evidence="2">Uncharacterized protein</fullName>
    </submittedName>
</protein>